<dbReference type="PANTHER" id="PTHR15239:SF6">
    <property type="entry name" value="RIBOSOME QUALITY CONTROL COMPLEX SUBUNIT NEMF"/>
    <property type="match status" value="1"/>
</dbReference>
<keyword evidence="3" id="KW-0963">Cytoplasm</keyword>
<comment type="subcellular location">
    <subcellularLocation>
        <location evidence="1">Cytoplasm</location>
    </subcellularLocation>
</comment>
<evidence type="ECO:0000256" key="1">
    <source>
        <dbReference type="ARBA" id="ARBA00004496"/>
    </source>
</evidence>
<dbReference type="EMBL" id="CAWUOM010000012">
    <property type="protein sequence ID" value="CAK7264820.1"/>
    <property type="molecule type" value="Genomic_DNA"/>
</dbReference>
<sequence length="1161" mass="126776">MKQRFSSLDVRVISHELNRQLAGTRISNVYDLVPPSASSSGSSSHSKTILLRFARSQDKYQLVVDPGFRCHLTAYDARASANFSGSGSGGGASNAPSAFVSRLRTFLNGRLLTSVAQVGVDRIIKLRFNEGQLCLYLEFFSAGNVVLTDASSKVLALQRTVAAFRSASLDVTLSVGSPYAIGAREYVTDASELTLDRIRQVLEKAVAADLPETAPVEGQAAQIPTVPRKKAKKKKSLSQILALSLNDLSKVLIDHHLLLYGFGTTNAAQLEDLLADEERLKALLQVLQEVQAQTESLTKAGSDCRGYIIAAKKEVEDDGRRADESPADSTEPTCGGTAATPQRSDLEYVDFHPFSPRQYQIDPKYVVLSFDTFNQTADEFYSHLQGLKADRQVHQQESAASKKLEATKRDQTKRIETLQETQQLNARKAAAIEANQDWVQAAIDAVNEQLQDGMDWEDLALMIENSASSNPVAALIKLPMKLSEGTITLCLDEEPEEGWEDEYEDGAFDQDQKSTSDENNARSLIDVDVKLALSAWSNAREYYDQKRVAAVKEQKTREVTSMALRNAEKKVAEELKRVQKTGKPAPQLIRRQLWFEKFLWFVSSDGYLVLAAREPQQCEMLYRNHFRREDVYVHADLKGSPGMIVVKNRPDAGTDAPIPPSTLAQAGTLAVCASEAWDTKAGMGAYWVHSNQVHKSTAAGEMLPPGSFDIRGEKNHMQPPQRVLGFGLYFKISDASRANHGKHQIAAQVGYGDKHVSVSEDDDENEEEIREGDSKVDLRDDFEPEEAEEASDKDEPLGHEAKLPSRREEDLHSADAAVATAEEEEEEDKEEASGEGEGQEKIDEDDDEVVQEDSRPEPTASGWIDKARPHLRASSPTPSRTSSANNSLGSTSKRGQKSKAKKLAKYKDQDEEDRAHAEKLIGIAAGRQKVEAKIQAKAKREAEIAAYEERRRAQKDKQMQKMRDYEAMRQAKLETHGGEEGRAELGVPDDEAGAEAGSLDLLSSLVARPAPGDEILEAIPVCGPWMALSKLKYKVKIQPGQTKKGRAMRDVLERWKRAGEAGRTNASILDEESRDVERMWPREVELISGIKMEEAANSVPVGKLTLMLGGGFGGGGGGGSSSGGGNKSGAGRGGTGRQPKGPSKGSSGGKGGGGGKGGKKK</sequence>
<feature type="compositionally biased region" description="Gly residues" evidence="6">
    <location>
        <begin position="1111"/>
        <end position="1136"/>
    </location>
</feature>
<feature type="compositionally biased region" description="Basic residues" evidence="6">
    <location>
        <begin position="894"/>
        <end position="904"/>
    </location>
</feature>
<evidence type="ECO:0000256" key="6">
    <source>
        <dbReference type="SAM" id="MobiDB-lite"/>
    </source>
</evidence>
<evidence type="ECO:0000256" key="2">
    <source>
        <dbReference type="ARBA" id="ARBA00008318"/>
    </source>
</evidence>
<feature type="region of interest" description="Disordered" evidence="6">
    <location>
        <begin position="1111"/>
        <end position="1161"/>
    </location>
</feature>
<dbReference type="InterPro" id="IPR021846">
    <property type="entry name" value="NFACT-C"/>
</dbReference>
<feature type="compositionally biased region" description="Acidic residues" evidence="6">
    <location>
        <begin position="821"/>
        <end position="834"/>
    </location>
</feature>
<dbReference type="Pfam" id="PF05670">
    <property type="entry name" value="NFACT-R_1"/>
    <property type="match status" value="1"/>
</dbReference>
<keyword evidence="4 5" id="KW-0175">Coiled coil</keyword>
<feature type="region of interest" description="Disordered" evidence="6">
    <location>
        <begin position="941"/>
        <end position="964"/>
    </location>
</feature>
<evidence type="ECO:0000256" key="3">
    <source>
        <dbReference type="ARBA" id="ARBA00022490"/>
    </source>
</evidence>
<feature type="region of interest" description="Disordered" evidence="6">
    <location>
        <begin position="746"/>
        <end position="914"/>
    </location>
</feature>
<feature type="compositionally biased region" description="Basic and acidic residues" evidence="6">
    <location>
        <begin position="793"/>
        <end position="813"/>
    </location>
</feature>
<dbReference type="PANTHER" id="PTHR15239">
    <property type="entry name" value="NUCLEAR EXPORT MEDIATOR FACTOR NEMF"/>
    <property type="match status" value="1"/>
</dbReference>
<evidence type="ECO:0000259" key="8">
    <source>
        <dbReference type="Pfam" id="PF11923"/>
    </source>
</evidence>
<name>A0ABP0DCB3_9PEZI</name>
<evidence type="ECO:0000313" key="9">
    <source>
        <dbReference type="EMBL" id="CAK7264820.1"/>
    </source>
</evidence>
<feature type="compositionally biased region" description="Low complexity" evidence="6">
    <location>
        <begin position="872"/>
        <end position="887"/>
    </location>
</feature>
<evidence type="ECO:0000256" key="4">
    <source>
        <dbReference type="ARBA" id="ARBA00023054"/>
    </source>
</evidence>
<protein>
    <recommendedName>
        <fullName evidence="11">Serologically defined colon cancer antigen 1</fullName>
    </recommendedName>
</protein>
<dbReference type="Pfam" id="PF05833">
    <property type="entry name" value="NFACT_N"/>
    <property type="match status" value="1"/>
</dbReference>
<feature type="domain" description="NFACT RNA-binding" evidence="7">
    <location>
        <begin position="597"/>
        <end position="712"/>
    </location>
</feature>
<feature type="compositionally biased region" description="Gly residues" evidence="6">
    <location>
        <begin position="1146"/>
        <end position="1161"/>
    </location>
</feature>
<comment type="caution">
    <text evidence="9">The sequence shown here is derived from an EMBL/GenBank/DDBJ whole genome shotgun (WGS) entry which is preliminary data.</text>
</comment>
<dbReference type="InterPro" id="IPR008532">
    <property type="entry name" value="NFACT_RNA-bd"/>
</dbReference>
<comment type="similarity">
    <text evidence="2">Belongs to the NEMF family.</text>
</comment>
<accession>A0ABP0DCB3</accession>
<evidence type="ECO:0000313" key="10">
    <source>
        <dbReference type="Proteomes" id="UP001642501"/>
    </source>
</evidence>
<proteinExistence type="inferred from homology"/>
<dbReference type="Pfam" id="PF11923">
    <property type="entry name" value="NFACT-C"/>
    <property type="match status" value="1"/>
</dbReference>
<feature type="compositionally biased region" description="Basic and acidic residues" evidence="6">
    <location>
        <begin position="771"/>
        <end position="781"/>
    </location>
</feature>
<feature type="region of interest" description="Disordered" evidence="6">
    <location>
        <begin position="316"/>
        <end position="342"/>
    </location>
</feature>
<feature type="compositionally biased region" description="Basic and acidic residues" evidence="6">
    <location>
        <begin position="905"/>
        <end position="914"/>
    </location>
</feature>
<evidence type="ECO:0008006" key="11">
    <source>
        <dbReference type="Google" id="ProtNLM"/>
    </source>
</evidence>
<reference evidence="9 10" key="1">
    <citation type="submission" date="2024-01" db="EMBL/GenBank/DDBJ databases">
        <authorList>
            <person name="Allen C."/>
            <person name="Tagirdzhanova G."/>
        </authorList>
    </citation>
    <scope>NUCLEOTIDE SEQUENCE [LARGE SCALE GENOMIC DNA]</scope>
    <source>
        <strain evidence="9 10">CBS 573.63</strain>
    </source>
</reference>
<evidence type="ECO:0000259" key="7">
    <source>
        <dbReference type="Pfam" id="PF05670"/>
    </source>
</evidence>
<feature type="compositionally biased region" description="Acidic residues" evidence="6">
    <location>
        <begin position="759"/>
        <end position="770"/>
    </location>
</feature>
<dbReference type="Proteomes" id="UP001642501">
    <property type="component" value="Unassembled WGS sequence"/>
</dbReference>
<feature type="compositionally biased region" description="Acidic residues" evidence="6">
    <location>
        <begin position="782"/>
        <end position="792"/>
    </location>
</feature>
<dbReference type="InterPro" id="IPR051608">
    <property type="entry name" value="RQC_Subunit_NEMF"/>
</dbReference>
<organism evidence="9 10">
    <name type="scientific">Sporothrix epigloea</name>
    <dbReference type="NCBI Taxonomy" id="1892477"/>
    <lineage>
        <taxon>Eukaryota</taxon>
        <taxon>Fungi</taxon>
        <taxon>Dikarya</taxon>
        <taxon>Ascomycota</taxon>
        <taxon>Pezizomycotina</taxon>
        <taxon>Sordariomycetes</taxon>
        <taxon>Sordariomycetidae</taxon>
        <taxon>Ophiostomatales</taxon>
        <taxon>Ophiostomataceae</taxon>
        <taxon>Sporothrix</taxon>
    </lineage>
</organism>
<feature type="compositionally biased region" description="Basic and acidic residues" evidence="6">
    <location>
        <begin position="974"/>
        <end position="983"/>
    </location>
</feature>
<keyword evidence="10" id="KW-1185">Reference proteome</keyword>
<feature type="region of interest" description="Disordered" evidence="6">
    <location>
        <begin position="974"/>
        <end position="993"/>
    </location>
</feature>
<gene>
    <name evidence="9" type="ORF">SEPCBS57363_001274</name>
</gene>
<dbReference type="Gene3D" id="2.30.310.10">
    <property type="entry name" value="ibrinogen binding protein from staphylococcus aureus domain"/>
    <property type="match status" value="1"/>
</dbReference>
<feature type="compositionally biased region" description="Acidic residues" evidence="6">
    <location>
        <begin position="842"/>
        <end position="851"/>
    </location>
</feature>
<feature type="domain" description="NFACT protein C-terminal" evidence="8">
    <location>
        <begin position="997"/>
        <end position="1107"/>
    </location>
</feature>
<feature type="coiled-coil region" evidence="5">
    <location>
        <begin position="270"/>
        <end position="300"/>
    </location>
</feature>
<evidence type="ECO:0000256" key="5">
    <source>
        <dbReference type="SAM" id="Coils"/>
    </source>
</evidence>